<evidence type="ECO:0000259" key="1">
    <source>
        <dbReference type="Pfam" id="PF18962"/>
    </source>
</evidence>
<dbReference type="InterPro" id="IPR026444">
    <property type="entry name" value="Secre_tail"/>
</dbReference>
<evidence type="ECO:0000313" key="3">
    <source>
        <dbReference type="Proteomes" id="UP000594042"/>
    </source>
</evidence>
<protein>
    <recommendedName>
        <fullName evidence="1">Secretion system C-terminal sorting domain-containing protein</fullName>
    </recommendedName>
</protein>
<dbReference type="Pfam" id="PF18962">
    <property type="entry name" value="Por_Secre_tail"/>
    <property type="match status" value="1"/>
</dbReference>
<keyword evidence="3" id="KW-1185">Reference proteome</keyword>
<evidence type="ECO:0000313" key="2">
    <source>
        <dbReference type="EMBL" id="BCI63417.1"/>
    </source>
</evidence>
<feature type="domain" description="Secretion system C-terminal sorting" evidence="1">
    <location>
        <begin position="70"/>
        <end position="142"/>
    </location>
</feature>
<reference evidence="3" key="1">
    <citation type="submission" date="2020-07" db="EMBL/GenBank/DDBJ databases">
        <title>Complete genome sequencing of Coprobacter sp. strain 2CBH44.</title>
        <authorList>
            <person name="Sakamoto M."/>
            <person name="Murakami T."/>
            <person name="Mori H."/>
        </authorList>
    </citation>
    <scope>NUCLEOTIDE SEQUENCE [LARGE SCALE GENOMIC DNA]</scope>
    <source>
        <strain evidence="3">2CBH44</strain>
    </source>
</reference>
<accession>A0A7G1I177</accession>
<dbReference type="AlphaFoldDB" id="A0A7G1I177"/>
<proteinExistence type="predicted"/>
<dbReference type="Proteomes" id="UP000594042">
    <property type="component" value="Chromosome"/>
</dbReference>
<dbReference type="EMBL" id="AP023322">
    <property type="protein sequence ID" value="BCI63417.1"/>
    <property type="molecule type" value="Genomic_DNA"/>
</dbReference>
<organism evidence="2 3">
    <name type="scientific">Coprobacter secundus subsp. similis</name>
    <dbReference type="NCBI Taxonomy" id="2751153"/>
    <lineage>
        <taxon>Bacteria</taxon>
        <taxon>Pseudomonadati</taxon>
        <taxon>Bacteroidota</taxon>
        <taxon>Bacteroidia</taxon>
        <taxon>Bacteroidales</taxon>
        <taxon>Barnesiellaceae</taxon>
        <taxon>Coprobacter</taxon>
    </lineage>
</organism>
<sequence length="144" mass="16202">MGGESVLMTVDPSTEMWTYISGNYKLQVDVNYMNLGKECDATNNIGEFSFGGEALLSSLESIELDKLFRVYPNPATTEIVFDGQMAQNNYTVNLLSSSGSIVMSRRFYTFDKGRLDVSNVDSGIYFLQILLDNQVINRKIIIRK</sequence>
<dbReference type="NCBIfam" id="TIGR04183">
    <property type="entry name" value="Por_Secre_tail"/>
    <property type="match status" value="1"/>
</dbReference>
<gene>
    <name evidence="2" type="ORF">Cop2CBH44_17700</name>
</gene>
<dbReference type="KEGG" id="copr:Cop2CBH44_17700"/>
<name>A0A7G1I177_9BACT</name>